<keyword evidence="1" id="KW-1133">Transmembrane helix</keyword>
<dbReference type="EMBL" id="CAJNOJ010000299">
    <property type="protein sequence ID" value="CAF1380796.1"/>
    <property type="molecule type" value="Genomic_DNA"/>
</dbReference>
<proteinExistence type="predicted"/>
<name>A0A815JPZ5_ADIRI</name>
<evidence type="ECO:0000313" key="3">
    <source>
        <dbReference type="Proteomes" id="UP000663852"/>
    </source>
</evidence>
<feature type="transmembrane region" description="Helical" evidence="1">
    <location>
        <begin position="45"/>
        <end position="64"/>
    </location>
</feature>
<dbReference type="Gene3D" id="1.20.1070.10">
    <property type="entry name" value="Rhodopsin 7-helix transmembrane proteins"/>
    <property type="match status" value="1"/>
</dbReference>
<evidence type="ECO:0000256" key="1">
    <source>
        <dbReference type="SAM" id="Phobius"/>
    </source>
</evidence>
<reference evidence="2" key="1">
    <citation type="submission" date="2021-02" db="EMBL/GenBank/DDBJ databases">
        <authorList>
            <person name="Nowell W R."/>
        </authorList>
    </citation>
    <scope>NUCLEOTIDE SEQUENCE</scope>
</reference>
<dbReference type="OrthoDB" id="10061641at2759"/>
<dbReference type="AlphaFoldDB" id="A0A815JPZ5"/>
<evidence type="ECO:0000313" key="2">
    <source>
        <dbReference type="EMBL" id="CAF1380796.1"/>
    </source>
</evidence>
<protein>
    <submittedName>
        <fullName evidence="2">Uncharacterized protein</fullName>
    </submittedName>
</protein>
<comment type="caution">
    <text evidence="2">The sequence shown here is derived from an EMBL/GenBank/DDBJ whole genome shotgun (WGS) entry which is preliminary data.</text>
</comment>
<dbReference type="SUPFAM" id="SSF81321">
    <property type="entry name" value="Family A G protein-coupled receptor-like"/>
    <property type="match status" value="1"/>
</dbReference>
<organism evidence="2 3">
    <name type="scientific">Adineta ricciae</name>
    <name type="common">Rotifer</name>
    <dbReference type="NCBI Taxonomy" id="249248"/>
    <lineage>
        <taxon>Eukaryota</taxon>
        <taxon>Metazoa</taxon>
        <taxon>Spiralia</taxon>
        <taxon>Gnathifera</taxon>
        <taxon>Rotifera</taxon>
        <taxon>Eurotatoria</taxon>
        <taxon>Bdelloidea</taxon>
        <taxon>Adinetida</taxon>
        <taxon>Adinetidae</taxon>
        <taxon>Adineta</taxon>
    </lineage>
</organism>
<gene>
    <name evidence="2" type="ORF">EDS130_LOCUS34912</name>
</gene>
<accession>A0A815JPZ5</accession>
<keyword evidence="1" id="KW-0472">Membrane</keyword>
<dbReference type="Proteomes" id="UP000663852">
    <property type="component" value="Unassembled WGS sequence"/>
</dbReference>
<feature type="transmembrane region" description="Helical" evidence="1">
    <location>
        <begin position="7"/>
        <end position="25"/>
    </location>
</feature>
<sequence>MLFTQSVLAVINYVPYGIYILYALFTDGWIKSTLRIAWEDLIIGFIRLSSYLFAAGTFYVSIVWNRNFRREFLKTFAIRKARVHPRHGKDIGLTTINVIS</sequence>
<keyword evidence="1" id="KW-0812">Transmembrane</keyword>